<dbReference type="PANTHER" id="PTHR35450">
    <property type="entry name" value="REVERSE TRANSCRIPTASE DOMAIN-CONTAINING PROTEIN"/>
    <property type="match status" value="1"/>
</dbReference>
<keyword evidence="2" id="KW-1185">Reference proteome</keyword>
<sequence length="536" mass="62066">MERTRKIPLLKVDSIKLDATIKAVQDHVSKHPPHSMSEIARILQAAQICYQETTRKDAKPSKWVESIKCKISLLESKVKLLEKLSLVERAAVYSKKLEVADRRREYRVQNQSFELYRSNFYRKLGGAQEVAHNVSKVDISNFWSTMWNRNDDIDTNKTFDAYLMEYVPDTNDQEPFPTYAEFVDIIKYLPNWKAAGCDGIYNFFIKKCESIHPFLYNVIKEICLKEENPEPWFYKGLTYLIPKGVPTRGSDFRPITCMSNFYKLTTKCTTKVMQLIVERRGLLSENQMGTVRNVQGAKEQAMVNIAINKEHGNKLKTMWIDVKKAYDSVDHKYLLACVRLEMNREKSATNCTGCESDAVILEGHQGYKYLGITEDASSIVKRETFEKVRKEILCRVEKLCMTKLNGKNMIRAINEHAISVINYHVGLVKLEPSDFKSLDHDISQVLIKYQVHLQSACKERLYLPRTEMGRRLTNIEFKSECMLLTMHKSFNETINSSLRRAAILKNEEACDSHLSLIVNYLKIRYGLEEIPSLKVF</sequence>
<evidence type="ECO:0000313" key="2">
    <source>
        <dbReference type="Proteomes" id="UP000053780"/>
    </source>
</evidence>
<dbReference type="OrthoDB" id="6510183at2759"/>
<reference evidence="1 2" key="1">
    <citation type="journal article" date="2013" name="BMC Genomics">
        <title>Genome sequencing and comparative genomics of honey bee microsporidia, Nosema apis reveal novel insights into host-parasite interactions.</title>
        <authorList>
            <person name="Chen Yp."/>
            <person name="Pettis J.S."/>
            <person name="Zhao Y."/>
            <person name="Liu X."/>
            <person name="Tallon L.J."/>
            <person name="Sadzewicz L.D."/>
            <person name="Li R."/>
            <person name="Zheng H."/>
            <person name="Huang S."/>
            <person name="Zhang X."/>
            <person name="Hamilton M.C."/>
            <person name="Pernal S.F."/>
            <person name="Melathopoulos A.P."/>
            <person name="Yan X."/>
            <person name="Evans J.D."/>
        </authorList>
    </citation>
    <scope>NUCLEOTIDE SEQUENCE [LARGE SCALE GENOMIC DNA]</scope>
    <source>
        <strain evidence="1 2">BRL 01</strain>
    </source>
</reference>
<dbReference type="AlphaFoldDB" id="T0MGP5"/>
<dbReference type="PANTHER" id="PTHR35450:SF2">
    <property type="entry name" value="REVERSE TRANSCRIPTASE DOMAIN-CONTAINING PROTEIN"/>
    <property type="match status" value="1"/>
</dbReference>
<dbReference type="VEuPathDB" id="MicrosporidiaDB:NAPIS_ORF00137"/>
<accession>T0MGP5</accession>
<protein>
    <submittedName>
        <fullName evidence="1">Uncharacterized protein</fullName>
    </submittedName>
</protein>
<evidence type="ECO:0000313" key="1">
    <source>
        <dbReference type="EMBL" id="EQB62286.1"/>
    </source>
</evidence>
<dbReference type="EMBL" id="KE646915">
    <property type="protein sequence ID" value="EQB62286.1"/>
    <property type="molecule type" value="Genomic_DNA"/>
</dbReference>
<organism evidence="1 2">
    <name type="scientific">Vairimorpha apis BRL 01</name>
    <dbReference type="NCBI Taxonomy" id="1037528"/>
    <lineage>
        <taxon>Eukaryota</taxon>
        <taxon>Fungi</taxon>
        <taxon>Fungi incertae sedis</taxon>
        <taxon>Microsporidia</taxon>
        <taxon>Nosematidae</taxon>
        <taxon>Vairimorpha</taxon>
    </lineage>
</organism>
<dbReference type="Proteomes" id="UP000053780">
    <property type="component" value="Unassembled WGS sequence"/>
</dbReference>
<name>T0MGP5_9MICR</name>
<proteinExistence type="predicted"/>
<dbReference type="HOGENOM" id="CLU_508137_0_0_1"/>
<gene>
    <name evidence="1" type="ORF">NAPIS_ORF00137</name>
</gene>